<evidence type="ECO:0000313" key="1">
    <source>
        <dbReference type="EMBL" id="GCD97805.1"/>
    </source>
</evidence>
<dbReference type="OrthoDB" id="3698359at2"/>
<comment type="caution">
    <text evidence="1">The sequence shown here is derived from an EMBL/GenBank/DDBJ whole genome shotgun (WGS) entry which is preliminary data.</text>
</comment>
<dbReference type="EMBL" id="BIFH01000025">
    <property type="protein sequence ID" value="GCD97805.1"/>
    <property type="molecule type" value="Genomic_DNA"/>
</dbReference>
<gene>
    <name evidence="1" type="ORF">EHYA_05501</name>
</gene>
<accession>A0A401YTC6</accession>
<proteinExistence type="predicted"/>
<keyword evidence="2" id="KW-1185">Reference proteome</keyword>
<reference evidence="1 2" key="1">
    <citation type="submission" date="2018-12" db="EMBL/GenBank/DDBJ databases">
        <title>Draft genome sequence of Embleya hyalina NBRC 13850T.</title>
        <authorList>
            <person name="Komaki H."/>
            <person name="Hosoyama A."/>
            <person name="Kimura A."/>
            <person name="Ichikawa N."/>
            <person name="Tamura T."/>
        </authorList>
    </citation>
    <scope>NUCLEOTIDE SEQUENCE [LARGE SCALE GENOMIC DNA]</scope>
    <source>
        <strain evidence="1 2">NBRC 13850</strain>
    </source>
</reference>
<name>A0A401YTC6_9ACTN</name>
<organism evidence="1 2">
    <name type="scientific">Embleya hyalina</name>
    <dbReference type="NCBI Taxonomy" id="516124"/>
    <lineage>
        <taxon>Bacteria</taxon>
        <taxon>Bacillati</taxon>
        <taxon>Actinomycetota</taxon>
        <taxon>Actinomycetes</taxon>
        <taxon>Kitasatosporales</taxon>
        <taxon>Streptomycetaceae</taxon>
        <taxon>Embleya</taxon>
    </lineage>
</organism>
<dbReference type="RefSeq" id="WP_126639753.1">
    <property type="nucleotide sequence ID" value="NZ_BIFH01000025.1"/>
</dbReference>
<dbReference type="AlphaFoldDB" id="A0A401YTC6"/>
<dbReference type="Proteomes" id="UP000286931">
    <property type="component" value="Unassembled WGS sequence"/>
</dbReference>
<evidence type="ECO:0000313" key="2">
    <source>
        <dbReference type="Proteomes" id="UP000286931"/>
    </source>
</evidence>
<sequence length="63" mass="6736">MALPRARDVVGLAPTTLHQPVKPVVELGDCHDLPPWQSTRRHLDKYFAGGSGSGPARRSAASC</sequence>
<protein>
    <submittedName>
        <fullName evidence="1">Uncharacterized protein</fullName>
    </submittedName>
</protein>